<comment type="caution">
    <text evidence="2">The sequence shown here is derived from an EMBL/GenBank/DDBJ whole genome shotgun (WGS) entry which is preliminary data.</text>
</comment>
<name>A0ABV6UN51_9ACTN</name>
<keyword evidence="3" id="KW-1185">Reference proteome</keyword>
<protein>
    <submittedName>
        <fullName evidence="2">Uncharacterized protein</fullName>
    </submittedName>
</protein>
<dbReference type="Proteomes" id="UP001592528">
    <property type="component" value="Unassembled WGS sequence"/>
</dbReference>
<feature type="region of interest" description="Disordered" evidence="1">
    <location>
        <begin position="380"/>
        <end position="408"/>
    </location>
</feature>
<sequence>MSQHANADRPVPLDEYPVHQVPLSMRHVATGDRNAYDRCIFHVFDHDGGALLITGLGVYPNTGVIDAYATLRIGDRLYAVRASDALGDDRMQLAVGPLRIEVHRPLRTLRLVCEPDPDDQDAAAQGAGAEEGLSFDLTWEAEFPALWEPHHVARTGDRLTLEGRRFVQAGAPSGTIRAAGVEYTVTPDGWTGTRDRSWGVRPIPGEQPGRAAEEHRTEGFHWVWCPIRFRDRMLMVVLQEDADGYRTLNDAVAVYRDGSGRRDEQLGWPYVDIAYAPGGREPRSAVIHLTDAARKPLEVRAEVLLGSPLAVGAGYPPAPDWQHGTWQGRGWSERMVYNLGDPKGLGPAAYGVTDHAARFTLDGEVGHGIFEHGSFGRHDPSGFTDFGSVTRSRVSSSGVPGTPDGGPR</sequence>
<evidence type="ECO:0000313" key="3">
    <source>
        <dbReference type="Proteomes" id="UP001592528"/>
    </source>
</evidence>
<evidence type="ECO:0000313" key="2">
    <source>
        <dbReference type="EMBL" id="MFC1402879.1"/>
    </source>
</evidence>
<accession>A0ABV6UN51</accession>
<dbReference type="EMBL" id="JBHEZZ010000008">
    <property type="protein sequence ID" value="MFC1402879.1"/>
    <property type="molecule type" value="Genomic_DNA"/>
</dbReference>
<dbReference type="SUPFAM" id="SSF159245">
    <property type="entry name" value="AttH-like"/>
    <property type="match status" value="1"/>
</dbReference>
<feature type="compositionally biased region" description="Low complexity" evidence="1">
    <location>
        <begin position="387"/>
        <end position="402"/>
    </location>
</feature>
<gene>
    <name evidence="2" type="ORF">ACEZDJ_16440</name>
</gene>
<organism evidence="2 3">
    <name type="scientific">Streptacidiphilus cavernicola</name>
    <dbReference type="NCBI Taxonomy" id="3342716"/>
    <lineage>
        <taxon>Bacteria</taxon>
        <taxon>Bacillati</taxon>
        <taxon>Actinomycetota</taxon>
        <taxon>Actinomycetes</taxon>
        <taxon>Kitasatosporales</taxon>
        <taxon>Streptomycetaceae</taxon>
        <taxon>Streptacidiphilus</taxon>
    </lineage>
</organism>
<reference evidence="2 3" key="1">
    <citation type="submission" date="2024-09" db="EMBL/GenBank/DDBJ databases">
        <authorList>
            <person name="Lee S.D."/>
        </authorList>
    </citation>
    <scope>NUCLEOTIDE SEQUENCE [LARGE SCALE GENOMIC DNA]</scope>
    <source>
        <strain evidence="2 3">N1-5</strain>
    </source>
</reference>
<evidence type="ECO:0000256" key="1">
    <source>
        <dbReference type="SAM" id="MobiDB-lite"/>
    </source>
</evidence>
<dbReference type="RefSeq" id="WP_051725596.1">
    <property type="nucleotide sequence ID" value="NZ_JBHEZZ010000008.1"/>
</dbReference>
<proteinExistence type="predicted"/>